<dbReference type="GO" id="GO:0000407">
    <property type="term" value="C:phagophore assembly site"/>
    <property type="evidence" value="ECO:0007669"/>
    <property type="project" value="TreeGrafter"/>
</dbReference>
<feature type="region of interest" description="Disordered" evidence="1">
    <location>
        <begin position="107"/>
        <end position="341"/>
    </location>
</feature>
<dbReference type="OrthoDB" id="21072at2759"/>
<gene>
    <name evidence="2" type="ORF">ATEG_01749</name>
</gene>
<dbReference type="STRING" id="341663.Q0CX35"/>
<organism evidence="2 3">
    <name type="scientific">Aspergillus terreus (strain NIH 2624 / FGSC A1156)</name>
    <dbReference type="NCBI Taxonomy" id="341663"/>
    <lineage>
        <taxon>Eukaryota</taxon>
        <taxon>Fungi</taxon>
        <taxon>Dikarya</taxon>
        <taxon>Ascomycota</taxon>
        <taxon>Pezizomycotina</taxon>
        <taxon>Eurotiomycetes</taxon>
        <taxon>Eurotiomycetidae</taxon>
        <taxon>Eurotiales</taxon>
        <taxon>Aspergillaceae</taxon>
        <taxon>Aspergillus</taxon>
        <taxon>Aspergillus subgen. Circumdati</taxon>
    </lineage>
</organism>
<evidence type="ECO:0000313" key="3">
    <source>
        <dbReference type="Proteomes" id="UP000007963"/>
    </source>
</evidence>
<dbReference type="GeneID" id="4316297"/>
<dbReference type="RefSeq" id="XP_001209114.1">
    <property type="nucleotide sequence ID" value="XM_001209114.1"/>
</dbReference>
<protein>
    <recommendedName>
        <fullName evidence="4">Autophagy-related protein 29</fullName>
    </recommendedName>
</protein>
<feature type="compositionally biased region" description="Polar residues" evidence="1">
    <location>
        <begin position="330"/>
        <end position="341"/>
    </location>
</feature>
<dbReference type="AlphaFoldDB" id="Q0CX35"/>
<proteinExistence type="predicted"/>
<dbReference type="OMA" id="HEHTHRE"/>
<accession>Q0CX35</accession>
<dbReference type="VEuPathDB" id="FungiDB:ATEG_01749"/>
<dbReference type="GO" id="GO:0000045">
    <property type="term" value="P:autophagosome assembly"/>
    <property type="evidence" value="ECO:0007669"/>
    <property type="project" value="InterPro"/>
</dbReference>
<dbReference type="PANTHER" id="PTHR40012:SF1">
    <property type="entry name" value="AUTOPHAGY-RELATED PROTEIN 29"/>
    <property type="match status" value="1"/>
</dbReference>
<dbReference type="Proteomes" id="UP000007963">
    <property type="component" value="Unassembled WGS sequence"/>
</dbReference>
<dbReference type="eggNOG" id="ENOG502S3V4">
    <property type="taxonomic scope" value="Eukaryota"/>
</dbReference>
<dbReference type="InterPro" id="IPR039113">
    <property type="entry name" value="ATG29"/>
</dbReference>
<evidence type="ECO:0000256" key="1">
    <source>
        <dbReference type="SAM" id="MobiDB-lite"/>
    </source>
</evidence>
<evidence type="ECO:0000313" key="2">
    <source>
        <dbReference type="EMBL" id="EAU38506.1"/>
    </source>
</evidence>
<feature type="compositionally biased region" description="Polar residues" evidence="1">
    <location>
        <begin position="107"/>
        <end position="128"/>
    </location>
</feature>
<feature type="compositionally biased region" description="Low complexity" evidence="1">
    <location>
        <begin position="274"/>
        <end position="286"/>
    </location>
</feature>
<sequence length="380" mass="41798">MGQGGHSLRDLTSLCSSFSNKQHGSTTDSSLRFGPRCVKSAQRSPTLLPQLRDLSQGVRLWVLPERGHRAQVDEFDREPPRGLHRIRKRHSRNEVSFNNAVHALTQHNTSLGQLPRRTSSSTTVNQVKTSRDPLPSESPATEAKEQKWASYGRRPSTGRREPAPAPHLHKSPTLEEEDLTSSPSESESDLEETTVSRRGPRFRHFGKFSTHRQGLRDDDEDDDESPAFLPVSRGPEHAPRESAGPDLNATLRMESEDPSAPRRRVEQNPIPRKSVTAESSTSSVSSGAPATLPSAEARRRVPPGTFSPRRAADLAHLSPRRSVASRDASDTPSMGSSFSDLDDASVTQSALEEALLSNMQHGGMASRMSTISQAIRSRYL</sequence>
<feature type="compositionally biased region" description="Basic residues" evidence="1">
    <location>
        <begin position="198"/>
        <end position="210"/>
    </location>
</feature>
<dbReference type="EMBL" id="CH476595">
    <property type="protein sequence ID" value="EAU38506.1"/>
    <property type="molecule type" value="Genomic_DNA"/>
</dbReference>
<dbReference type="HOGENOM" id="CLU_027589_0_0_1"/>
<name>Q0CX35_ASPTN</name>
<dbReference type="PANTHER" id="PTHR40012">
    <property type="entry name" value="AUTOPHAGY-RELATED PROTEIN 29"/>
    <property type="match status" value="1"/>
</dbReference>
<evidence type="ECO:0008006" key="4">
    <source>
        <dbReference type="Google" id="ProtNLM"/>
    </source>
</evidence>
<reference evidence="3" key="1">
    <citation type="submission" date="2005-09" db="EMBL/GenBank/DDBJ databases">
        <title>Annotation of the Aspergillus terreus NIH2624 genome.</title>
        <authorList>
            <person name="Birren B.W."/>
            <person name="Lander E.S."/>
            <person name="Galagan J.E."/>
            <person name="Nusbaum C."/>
            <person name="Devon K."/>
            <person name="Henn M."/>
            <person name="Ma L.-J."/>
            <person name="Jaffe D.B."/>
            <person name="Butler J."/>
            <person name="Alvarez P."/>
            <person name="Gnerre S."/>
            <person name="Grabherr M."/>
            <person name="Kleber M."/>
            <person name="Mauceli E.W."/>
            <person name="Brockman W."/>
            <person name="Rounsley S."/>
            <person name="Young S.K."/>
            <person name="LaButti K."/>
            <person name="Pushparaj V."/>
            <person name="DeCaprio D."/>
            <person name="Crawford M."/>
            <person name="Koehrsen M."/>
            <person name="Engels R."/>
            <person name="Montgomery P."/>
            <person name="Pearson M."/>
            <person name="Howarth C."/>
            <person name="Larson L."/>
            <person name="Luoma S."/>
            <person name="White J."/>
            <person name="Alvarado L."/>
            <person name="Kodira C.D."/>
            <person name="Zeng Q."/>
            <person name="Oleary S."/>
            <person name="Yandava C."/>
            <person name="Denning D.W."/>
            <person name="Nierman W.C."/>
            <person name="Milne T."/>
            <person name="Madden K."/>
        </authorList>
    </citation>
    <scope>NUCLEOTIDE SEQUENCE [LARGE SCALE GENOMIC DNA]</scope>
    <source>
        <strain evidence="3">NIH 2624 / FGSC A1156</strain>
    </source>
</reference>
<feature type="compositionally biased region" description="Basic and acidic residues" evidence="1">
    <location>
        <begin position="253"/>
        <end position="266"/>
    </location>
</feature>